<evidence type="ECO:0000259" key="2">
    <source>
        <dbReference type="Pfam" id="PF14133"/>
    </source>
</evidence>
<name>A0ABW9MXC9_9FIRM</name>
<keyword evidence="4" id="KW-1185">Reference proteome</keyword>
<evidence type="ECO:0000313" key="3">
    <source>
        <dbReference type="EMBL" id="MFO3716439.1"/>
    </source>
</evidence>
<proteinExistence type="predicted"/>
<keyword evidence="1" id="KW-0732">Signal</keyword>
<organism evidence="3 4">
    <name type="scientific">Anaerococcus cruorum</name>
    <dbReference type="NCBI Taxonomy" id="3115617"/>
    <lineage>
        <taxon>Bacteria</taxon>
        <taxon>Bacillati</taxon>
        <taxon>Bacillota</taxon>
        <taxon>Tissierellia</taxon>
        <taxon>Tissierellales</taxon>
        <taxon>Peptoniphilaceae</taxon>
        <taxon>Anaerococcus</taxon>
    </lineage>
</organism>
<reference evidence="3 4" key="1">
    <citation type="journal article" date="2025" name="Anaerobe">
        <title>Description of Anaerococcus kampingiae sp. nov., Anaerococcus groningensis sp. nov., Anaerococcus martiniensis sp. nov., and Anaerococcus cruorum sp. nov., isolated from human clinical specimens.</title>
        <authorList>
            <person name="Boiten K.E."/>
            <person name="Meijer J."/>
            <person name="van Wezel E.M."/>
            <person name="Veloo A.C.M."/>
        </authorList>
    </citation>
    <scope>NUCLEOTIDE SEQUENCE [LARGE SCALE GENOMIC DNA]</scope>
    <source>
        <strain evidence="3 4">ENR1039</strain>
    </source>
</reference>
<dbReference type="RefSeq" id="WP_410033106.1">
    <property type="nucleotide sequence ID" value="NZ_JBGMEH010000006.1"/>
</dbReference>
<evidence type="ECO:0000313" key="4">
    <source>
        <dbReference type="Proteomes" id="UP001638015"/>
    </source>
</evidence>
<evidence type="ECO:0000256" key="1">
    <source>
        <dbReference type="SAM" id="SignalP"/>
    </source>
</evidence>
<feature type="domain" description="DUF4300" evidence="2">
    <location>
        <begin position="35"/>
        <end position="287"/>
    </location>
</feature>
<accession>A0ABW9MXC9</accession>
<dbReference type="Proteomes" id="UP001638015">
    <property type="component" value="Unassembled WGS sequence"/>
</dbReference>
<comment type="caution">
    <text evidence="3">The sequence shown here is derived from an EMBL/GenBank/DDBJ whole genome shotgun (WGS) entry which is preliminary data.</text>
</comment>
<gene>
    <name evidence="3" type="ORF">ACCQ40_06515</name>
</gene>
<dbReference type="Pfam" id="PF14133">
    <property type="entry name" value="DUF4300"/>
    <property type="match status" value="1"/>
</dbReference>
<dbReference type="PROSITE" id="PS51257">
    <property type="entry name" value="PROKAR_LIPOPROTEIN"/>
    <property type="match status" value="1"/>
</dbReference>
<protein>
    <submittedName>
        <fullName evidence="3">DUF4300 family protein</fullName>
    </submittedName>
</protein>
<feature type="chain" id="PRO_5046402987" evidence="1">
    <location>
        <begin position="19"/>
        <end position="290"/>
    </location>
</feature>
<dbReference type="InterPro" id="IPR025389">
    <property type="entry name" value="DUF4300"/>
</dbReference>
<dbReference type="EMBL" id="JBGMEH010000006">
    <property type="protein sequence ID" value="MFO3716439.1"/>
    <property type="molecule type" value="Genomic_DNA"/>
</dbReference>
<feature type="signal peptide" evidence="1">
    <location>
        <begin position="1"/>
        <end position="18"/>
    </location>
</feature>
<sequence>MRKIFAIMLTLLSLSSCAKKNEAELPENDGNKLVYSNLVTKKSKNDLKSIMKNTDLYKKNTDRFFKQVDFFNKQVYKNLLVNKDYEKADKIKDYDFYAIQDELFKKHPDFTGTNCRITTFGLVVDKIKVANTNNPNLSVVEIDNTSFNSNLVPTLNKEEIEKFNKFYSAIPTENKNDENFQIKKIREFWKKNGITFPNNNDYKVISVFVFSNIDEKTNELFIGHTGLLFNMKDGRYMLVEKLAFTSPYQTVIFKNKNDLYDYLMDLYDFSNDEYPIKPIIFEDDKVLEKK</sequence>